<name>A0A430KWM2_9HYPO</name>
<evidence type="ECO:0000313" key="1">
    <source>
        <dbReference type="EMBL" id="RTE67905.1"/>
    </source>
</evidence>
<proteinExistence type="predicted"/>
<evidence type="ECO:0000313" key="2">
    <source>
        <dbReference type="Proteomes" id="UP000287124"/>
    </source>
</evidence>
<accession>A0A430KWM2</accession>
<dbReference type="EMBL" id="MIKF01001562">
    <property type="protein sequence ID" value="RTE67905.1"/>
    <property type="molecule type" value="Genomic_DNA"/>
</dbReference>
<keyword evidence="2" id="KW-1185">Reference proteome</keyword>
<organism evidence="1 2">
    <name type="scientific">Fusarium euwallaceae</name>
    <dbReference type="NCBI Taxonomy" id="1147111"/>
    <lineage>
        <taxon>Eukaryota</taxon>
        <taxon>Fungi</taxon>
        <taxon>Dikarya</taxon>
        <taxon>Ascomycota</taxon>
        <taxon>Pezizomycotina</taxon>
        <taxon>Sordariomycetes</taxon>
        <taxon>Hypocreomycetidae</taxon>
        <taxon>Hypocreales</taxon>
        <taxon>Nectriaceae</taxon>
        <taxon>Fusarium</taxon>
        <taxon>Fusarium solani species complex</taxon>
    </lineage>
</organism>
<reference evidence="1 2" key="1">
    <citation type="submission" date="2017-06" db="EMBL/GenBank/DDBJ databases">
        <title>Comparative genomic analysis of Ambrosia Fusariam Clade fungi.</title>
        <authorList>
            <person name="Stajich J.E."/>
            <person name="Carrillo J."/>
            <person name="Kijimoto T."/>
            <person name="Eskalen A."/>
            <person name="O'Donnell K."/>
            <person name="Kasson M."/>
        </authorList>
    </citation>
    <scope>NUCLEOTIDE SEQUENCE [LARGE SCALE GENOMIC DNA]</scope>
    <source>
        <strain evidence="1 2">UCR1854</strain>
    </source>
</reference>
<dbReference type="Proteomes" id="UP000287124">
    <property type="component" value="Unassembled WGS sequence"/>
</dbReference>
<gene>
    <name evidence="1" type="ORF">BHE90_017720</name>
</gene>
<feature type="non-terminal residue" evidence="1">
    <location>
        <position position="283"/>
    </location>
</feature>
<comment type="caution">
    <text evidence="1">The sequence shown here is derived from an EMBL/GenBank/DDBJ whole genome shotgun (WGS) entry which is preliminary data.</text>
</comment>
<sequence>MSLANALARTRTEEDVKDAYIKALGLKSYSKGLVDIQTEEVWFEAKDAPTPPIVMFGQLLVYVRAAKKRGEAIPAFLAVIDREKAAIMPTERALPLLEDKTIVWPKSGSAAGRQLATQIAPYVQTHIVEYEIAHDEAAFIKAVKDAIRERRIIRTPITPDNLRQVFDRWVEMVGSELGTVNPSDYAVLFFADIMHDGHNEAMTNLPARLLFSGENPVFLLNGQQYELASQRGYRNFWAIYHRPPEVKHRHYLLERRDSLLPLDEQKFKGAYYTPLHIVDKAYD</sequence>
<dbReference type="AlphaFoldDB" id="A0A430KWM2"/>
<protein>
    <submittedName>
        <fullName evidence="1">Uncharacterized protein</fullName>
    </submittedName>
</protein>